<dbReference type="PRINTS" id="PR01262">
    <property type="entry name" value="INNEXIN"/>
</dbReference>
<feature type="transmembrane region" description="Helical" evidence="12">
    <location>
        <begin position="255"/>
        <end position="282"/>
    </location>
</feature>
<accession>A0A7R9L5N5</accession>
<evidence type="ECO:0000256" key="11">
    <source>
        <dbReference type="ARBA" id="ARBA00023303"/>
    </source>
</evidence>
<dbReference type="Pfam" id="PF00876">
    <property type="entry name" value="Innexin"/>
    <property type="match status" value="1"/>
</dbReference>
<keyword evidence="10 12" id="KW-0472">Membrane</keyword>
<keyword evidence="3 12" id="KW-0813">Transport</keyword>
<evidence type="ECO:0000313" key="14">
    <source>
        <dbReference type="Proteomes" id="UP000759131"/>
    </source>
</evidence>
<comment type="similarity">
    <text evidence="12">Belongs to the pannexin family.</text>
</comment>
<keyword evidence="7" id="KW-0965">Cell junction</keyword>
<gene>
    <name evidence="12" type="primary">inx</name>
    <name evidence="13" type="ORF">OSB1V03_LOCUS14930</name>
</gene>
<feature type="transmembrane region" description="Helical" evidence="12">
    <location>
        <begin position="107"/>
        <end position="126"/>
    </location>
</feature>
<evidence type="ECO:0000256" key="3">
    <source>
        <dbReference type="ARBA" id="ARBA00022448"/>
    </source>
</evidence>
<evidence type="ECO:0000256" key="8">
    <source>
        <dbReference type="ARBA" id="ARBA00022989"/>
    </source>
</evidence>
<evidence type="ECO:0000256" key="2">
    <source>
        <dbReference type="ARBA" id="ARBA00004651"/>
    </source>
</evidence>
<comment type="subcellular location">
    <subcellularLocation>
        <location evidence="1">Cell junction</location>
        <location evidence="1">Gap junction</location>
    </subcellularLocation>
    <subcellularLocation>
        <location evidence="2 12">Cell membrane</location>
        <topology evidence="2 12">Multi-pass membrane protein</topology>
    </subcellularLocation>
</comment>
<feature type="transmembrane region" description="Helical" evidence="12">
    <location>
        <begin position="23"/>
        <end position="42"/>
    </location>
</feature>
<name>A0A7R9L5N5_9ACAR</name>
<dbReference type="EMBL" id="CAJPIZ010014828">
    <property type="protein sequence ID" value="CAG2114964.1"/>
    <property type="molecule type" value="Genomic_DNA"/>
</dbReference>
<dbReference type="EMBL" id="OC869403">
    <property type="protein sequence ID" value="CAD7634534.1"/>
    <property type="molecule type" value="Genomic_DNA"/>
</dbReference>
<proteinExistence type="inferred from homology"/>
<keyword evidence="4" id="KW-1003">Cell membrane</keyword>
<dbReference type="OrthoDB" id="6501702at2759"/>
<dbReference type="InterPro" id="IPR000990">
    <property type="entry name" value="Innexin"/>
</dbReference>
<evidence type="ECO:0000256" key="7">
    <source>
        <dbReference type="ARBA" id="ARBA00022949"/>
    </source>
</evidence>
<keyword evidence="8 12" id="KW-1133">Transmembrane helix</keyword>
<evidence type="ECO:0000256" key="10">
    <source>
        <dbReference type="ARBA" id="ARBA00023136"/>
    </source>
</evidence>
<feature type="transmembrane region" description="Helical" evidence="12">
    <location>
        <begin position="168"/>
        <end position="190"/>
    </location>
</feature>
<dbReference type="PANTHER" id="PTHR11893">
    <property type="entry name" value="INNEXIN"/>
    <property type="match status" value="1"/>
</dbReference>
<evidence type="ECO:0000256" key="4">
    <source>
        <dbReference type="ARBA" id="ARBA00022475"/>
    </source>
</evidence>
<dbReference type="GO" id="GO:0005921">
    <property type="term" value="C:gap junction"/>
    <property type="evidence" value="ECO:0007669"/>
    <property type="project" value="UniProtKB-SubCell"/>
</dbReference>
<evidence type="ECO:0000256" key="9">
    <source>
        <dbReference type="ARBA" id="ARBA00023065"/>
    </source>
</evidence>
<dbReference type="GO" id="GO:0005243">
    <property type="term" value="F:gap junction channel activity"/>
    <property type="evidence" value="ECO:0007669"/>
    <property type="project" value="TreeGrafter"/>
</dbReference>
<evidence type="ECO:0000256" key="12">
    <source>
        <dbReference type="RuleBase" id="RU010713"/>
    </source>
</evidence>
<evidence type="ECO:0000256" key="6">
    <source>
        <dbReference type="ARBA" id="ARBA00022868"/>
    </source>
</evidence>
<dbReference type="PROSITE" id="PS51013">
    <property type="entry name" value="PANNEXIN"/>
    <property type="match status" value="1"/>
</dbReference>
<sequence length="383" mass="45010">MISSFGDLLKLIRFRKAYIDESVFRLHSLYTTALLLFFFVVITTKQIAGEPIDCDSNRGGVKESVLNTYCLIHNTYLIQSGFNNELGVLSAHPGVRADLGDDQTVQYYYYQWIWFIFFIEAVFFYTPRWVWKSWESGTMAQILSKSKTYAVERLNYDQKSNQSYATRYMFCLILALFNVCIQALIINSVVGGEFLTYGSNVFNFITDEPEKRRDEMAKVFPRMAKCQFRKYGSSGSIQTFDALCILPLNMYNEKIFVFLWFWFILVATLLLGSILVKFALLFSQKCRNLYVKVVFHYNINGYENLYQKLDFGELIILILIKESKGQLYSREVLQDLLELYKRPKCERKECLKQRYKEREKLEKDMIEKEAMEDKTIKDGIEIV</sequence>
<dbReference type="Proteomes" id="UP000759131">
    <property type="component" value="Unassembled WGS sequence"/>
</dbReference>
<evidence type="ECO:0000256" key="1">
    <source>
        <dbReference type="ARBA" id="ARBA00004610"/>
    </source>
</evidence>
<keyword evidence="5 12" id="KW-0812">Transmembrane</keyword>
<keyword evidence="11 12" id="KW-0407">Ion channel</keyword>
<organism evidence="13">
    <name type="scientific">Medioppia subpectinata</name>
    <dbReference type="NCBI Taxonomy" id="1979941"/>
    <lineage>
        <taxon>Eukaryota</taxon>
        <taxon>Metazoa</taxon>
        <taxon>Ecdysozoa</taxon>
        <taxon>Arthropoda</taxon>
        <taxon>Chelicerata</taxon>
        <taxon>Arachnida</taxon>
        <taxon>Acari</taxon>
        <taxon>Acariformes</taxon>
        <taxon>Sarcoptiformes</taxon>
        <taxon>Oribatida</taxon>
        <taxon>Brachypylina</taxon>
        <taxon>Oppioidea</taxon>
        <taxon>Oppiidae</taxon>
        <taxon>Medioppia</taxon>
    </lineage>
</organism>
<dbReference type="GO" id="GO:0005886">
    <property type="term" value="C:plasma membrane"/>
    <property type="evidence" value="ECO:0007669"/>
    <property type="project" value="UniProtKB-SubCell"/>
</dbReference>
<protein>
    <recommendedName>
        <fullName evidence="12">Innexin</fullName>
    </recommendedName>
</protein>
<dbReference type="GO" id="GO:0034220">
    <property type="term" value="P:monoatomic ion transmembrane transport"/>
    <property type="evidence" value="ECO:0007669"/>
    <property type="project" value="UniProtKB-KW"/>
</dbReference>
<keyword evidence="9 12" id="KW-0406">Ion transport</keyword>
<comment type="function">
    <text evidence="12">Structural component of the gap junctions.</text>
</comment>
<keyword evidence="14" id="KW-1185">Reference proteome</keyword>
<dbReference type="PANTHER" id="PTHR11893:SF36">
    <property type="entry name" value="INNEXIN-5"/>
    <property type="match status" value="1"/>
</dbReference>
<dbReference type="AlphaFoldDB" id="A0A7R9L5N5"/>
<evidence type="ECO:0000256" key="5">
    <source>
        <dbReference type="ARBA" id="ARBA00022692"/>
    </source>
</evidence>
<evidence type="ECO:0000313" key="13">
    <source>
        <dbReference type="EMBL" id="CAD7634534.1"/>
    </source>
</evidence>
<keyword evidence="6" id="KW-0303">Gap junction</keyword>
<reference evidence="13" key="1">
    <citation type="submission" date="2020-11" db="EMBL/GenBank/DDBJ databases">
        <authorList>
            <person name="Tran Van P."/>
        </authorList>
    </citation>
    <scope>NUCLEOTIDE SEQUENCE</scope>
</reference>